<accession>A0AAN8WCY2</accession>
<evidence type="ECO:0000313" key="1">
    <source>
        <dbReference type="EMBL" id="KAK7049781.1"/>
    </source>
</evidence>
<name>A0AAN8WCY2_HALRR</name>
<proteinExistence type="predicted"/>
<keyword evidence="2" id="KW-1185">Reference proteome</keyword>
<protein>
    <submittedName>
        <fullName evidence="1">Uncharacterized protein</fullName>
    </submittedName>
</protein>
<dbReference type="AlphaFoldDB" id="A0AAN8WCY2"/>
<gene>
    <name evidence="1" type="ORF">SK128_010383</name>
</gene>
<dbReference type="Proteomes" id="UP001381693">
    <property type="component" value="Unassembled WGS sequence"/>
</dbReference>
<sequence length="90" mass="9968">MSLKAASTDVKDTGASLRVKESLPKPLLGRVRQEIVYECSMSLASETSRSFSISLESRKATLTCVEKCRRQPDMPGTLICRRCMTWLAVG</sequence>
<feature type="non-terminal residue" evidence="1">
    <location>
        <position position="90"/>
    </location>
</feature>
<evidence type="ECO:0000313" key="2">
    <source>
        <dbReference type="Proteomes" id="UP001381693"/>
    </source>
</evidence>
<organism evidence="1 2">
    <name type="scientific">Halocaridina rubra</name>
    <name type="common">Hawaiian red shrimp</name>
    <dbReference type="NCBI Taxonomy" id="373956"/>
    <lineage>
        <taxon>Eukaryota</taxon>
        <taxon>Metazoa</taxon>
        <taxon>Ecdysozoa</taxon>
        <taxon>Arthropoda</taxon>
        <taxon>Crustacea</taxon>
        <taxon>Multicrustacea</taxon>
        <taxon>Malacostraca</taxon>
        <taxon>Eumalacostraca</taxon>
        <taxon>Eucarida</taxon>
        <taxon>Decapoda</taxon>
        <taxon>Pleocyemata</taxon>
        <taxon>Caridea</taxon>
        <taxon>Atyoidea</taxon>
        <taxon>Atyidae</taxon>
        <taxon>Halocaridina</taxon>
    </lineage>
</organism>
<dbReference type="EMBL" id="JAXCGZ010021522">
    <property type="protein sequence ID" value="KAK7049781.1"/>
    <property type="molecule type" value="Genomic_DNA"/>
</dbReference>
<reference evidence="1 2" key="1">
    <citation type="submission" date="2023-11" db="EMBL/GenBank/DDBJ databases">
        <title>Halocaridina rubra genome assembly.</title>
        <authorList>
            <person name="Smith C."/>
        </authorList>
    </citation>
    <scope>NUCLEOTIDE SEQUENCE [LARGE SCALE GENOMIC DNA]</scope>
    <source>
        <strain evidence="1">EP-1</strain>
        <tissue evidence="1">Whole</tissue>
    </source>
</reference>
<comment type="caution">
    <text evidence="1">The sequence shown here is derived from an EMBL/GenBank/DDBJ whole genome shotgun (WGS) entry which is preliminary data.</text>
</comment>